<dbReference type="EMBL" id="CM034414">
    <property type="protein sequence ID" value="KAJ0170341.1"/>
    <property type="molecule type" value="Genomic_DNA"/>
</dbReference>
<protein>
    <submittedName>
        <fullName evidence="1">Uncharacterized protein</fullName>
    </submittedName>
</protein>
<reference evidence="1 2" key="1">
    <citation type="journal article" date="2021" name="Front. Genet.">
        <title>Chromosome-Level Genome Assembly Reveals Significant Gene Expansion in the Toll and IMD Signaling Pathways of Dendrolimus kikuchii.</title>
        <authorList>
            <person name="Zhou J."/>
            <person name="Wu P."/>
            <person name="Xiong Z."/>
            <person name="Liu N."/>
            <person name="Zhao N."/>
            <person name="Ji M."/>
            <person name="Qiu Y."/>
            <person name="Yang B."/>
        </authorList>
    </citation>
    <scope>NUCLEOTIDE SEQUENCE [LARGE SCALE GENOMIC DNA]</scope>
    <source>
        <strain evidence="1">Ann1</strain>
    </source>
</reference>
<proteinExistence type="predicted"/>
<organism evidence="1 2">
    <name type="scientific">Dendrolimus kikuchii</name>
    <dbReference type="NCBI Taxonomy" id="765133"/>
    <lineage>
        <taxon>Eukaryota</taxon>
        <taxon>Metazoa</taxon>
        <taxon>Ecdysozoa</taxon>
        <taxon>Arthropoda</taxon>
        <taxon>Hexapoda</taxon>
        <taxon>Insecta</taxon>
        <taxon>Pterygota</taxon>
        <taxon>Neoptera</taxon>
        <taxon>Endopterygota</taxon>
        <taxon>Lepidoptera</taxon>
        <taxon>Glossata</taxon>
        <taxon>Ditrysia</taxon>
        <taxon>Bombycoidea</taxon>
        <taxon>Lasiocampidae</taxon>
        <taxon>Dendrolimus</taxon>
    </lineage>
</organism>
<comment type="caution">
    <text evidence="1">The sequence shown here is derived from an EMBL/GenBank/DDBJ whole genome shotgun (WGS) entry which is preliminary data.</text>
</comment>
<evidence type="ECO:0000313" key="2">
    <source>
        <dbReference type="Proteomes" id="UP000824533"/>
    </source>
</evidence>
<keyword evidence="2" id="KW-1185">Reference proteome</keyword>
<gene>
    <name evidence="1" type="ORF">K1T71_014269</name>
</gene>
<evidence type="ECO:0000313" key="1">
    <source>
        <dbReference type="EMBL" id="KAJ0170341.1"/>
    </source>
</evidence>
<sequence>MKYLIFFCVLFALWQVDAKHLVVGNVSNRVQLANHTTITYNAIPFMKRVKYFFYSQLDNRKIQGIQALDNYYSQSSINITAGGVGYPFVNLRMKSERGRGMSYDIGIYVSEDYTHL</sequence>
<dbReference type="Proteomes" id="UP000824533">
    <property type="component" value="Linkage Group LG28"/>
</dbReference>
<accession>A0ACC1CFJ7</accession>
<name>A0ACC1CFJ7_9NEOP</name>